<comment type="caution">
    <text evidence="2">The sequence shown here is derived from an EMBL/GenBank/DDBJ whole genome shotgun (WGS) entry which is preliminary data.</text>
</comment>
<name>A0ABU0I6A6_9HYPH</name>
<keyword evidence="3" id="KW-1185">Reference proteome</keyword>
<keyword evidence="1" id="KW-0472">Membrane</keyword>
<keyword evidence="1" id="KW-1133">Transmembrane helix</keyword>
<gene>
    <name evidence="2" type="ORF">QO012_003927</name>
</gene>
<evidence type="ECO:0000256" key="1">
    <source>
        <dbReference type="SAM" id="Phobius"/>
    </source>
</evidence>
<keyword evidence="1" id="KW-0812">Transmembrane</keyword>
<protein>
    <submittedName>
        <fullName evidence="2">Uncharacterized protein</fullName>
    </submittedName>
</protein>
<sequence>MAPGYVIALTCEAAGLIGLVVGLLRMRTERRERAAGLRGLLLTGNATAAGAGGHRSGAPAPHRVIVVPTPANTQHDATAARAALHRALGLYTQLDRSAA</sequence>
<organism evidence="2 3">
    <name type="scientific">Methylobacterium aerolatum</name>
    <dbReference type="NCBI Taxonomy" id="418708"/>
    <lineage>
        <taxon>Bacteria</taxon>
        <taxon>Pseudomonadati</taxon>
        <taxon>Pseudomonadota</taxon>
        <taxon>Alphaproteobacteria</taxon>
        <taxon>Hyphomicrobiales</taxon>
        <taxon>Methylobacteriaceae</taxon>
        <taxon>Methylobacterium</taxon>
    </lineage>
</organism>
<reference evidence="2 3" key="1">
    <citation type="submission" date="2023-07" db="EMBL/GenBank/DDBJ databases">
        <title>Genomic Encyclopedia of Type Strains, Phase IV (KMG-IV): sequencing the most valuable type-strain genomes for metagenomic binning, comparative biology and taxonomic classification.</title>
        <authorList>
            <person name="Goeker M."/>
        </authorList>
    </citation>
    <scope>NUCLEOTIDE SEQUENCE [LARGE SCALE GENOMIC DNA]</scope>
    <source>
        <strain evidence="2 3">DSM 19013</strain>
    </source>
</reference>
<evidence type="ECO:0000313" key="3">
    <source>
        <dbReference type="Proteomes" id="UP001231124"/>
    </source>
</evidence>
<dbReference type="EMBL" id="JAUSVP010000014">
    <property type="protein sequence ID" value="MDQ0449410.1"/>
    <property type="molecule type" value="Genomic_DNA"/>
</dbReference>
<proteinExistence type="predicted"/>
<accession>A0ABU0I6A6</accession>
<dbReference type="Proteomes" id="UP001231124">
    <property type="component" value="Unassembled WGS sequence"/>
</dbReference>
<evidence type="ECO:0000313" key="2">
    <source>
        <dbReference type="EMBL" id="MDQ0449410.1"/>
    </source>
</evidence>
<dbReference type="RefSeq" id="WP_238206420.1">
    <property type="nucleotide sequence ID" value="NZ_BPQE01000027.1"/>
</dbReference>
<feature type="transmembrane region" description="Helical" evidence="1">
    <location>
        <begin position="6"/>
        <end position="24"/>
    </location>
</feature>